<protein>
    <submittedName>
        <fullName evidence="1">Uncharacterized protein</fullName>
    </submittedName>
</protein>
<evidence type="ECO:0000313" key="1">
    <source>
        <dbReference type="EMBL" id="KRY89556.1"/>
    </source>
</evidence>
<accession>A0A0V1FU45</accession>
<dbReference type="AlphaFoldDB" id="A0A0V1FU45"/>
<proteinExistence type="predicted"/>
<comment type="caution">
    <text evidence="1">The sequence shown here is derived from an EMBL/GenBank/DDBJ whole genome shotgun (WGS) entry which is preliminary data.</text>
</comment>
<dbReference type="Proteomes" id="UP000054995">
    <property type="component" value="Unassembled WGS sequence"/>
</dbReference>
<name>A0A0V1FU45_TRIPS</name>
<sequence>MQKILPASRSVALCRSYSNVCHIELDTFSCRTMNGNTRFETGSIFQQLLHLIILPFNNFKQISALLLPPQANYVDHLFHSLSLLVEIVQSMIAAPLCRSG</sequence>
<gene>
    <name evidence="1" type="ORF">T4D_13070</name>
</gene>
<organism evidence="1 2">
    <name type="scientific">Trichinella pseudospiralis</name>
    <name type="common">Parasitic roundworm</name>
    <dbReference type="NCBI Taxonomy" id="6337"/>
    <lineage>
        <taxon>Eukaryota</taxon>
        <taxon>Metazoa</taxon>
        <taxon>Ecdysozoa</taxon>
        <taxon>Nematoda</taxon>
        <taxon>Enoplea</taxon>
        <taxon>Dorylaimia</taxon>
        <taxon>Trichinellida</taxon>
        <taxon>Trichinellidae</taxon>
        <taxon>Trichinella</taxon>
    </lineage>
</organism>
<keyword evidence="2" id="KW-1185">Reference proteome</keyword>
<evidence type="ECO:0000313" key="2">
    <source>
        <dbReference type="Proteomes" id="UP000054995"/>
    </source>
</evidence>
<dbReference type="EMBL" id="JYDT01000030">
    <property type="protein sequence ID" value="KRY89556.1"/>
    <property type="molecule type" value="Genomic_DNA"/>
</dbReference>
<reference evidence="1 2" key="1">
    <citation type="submission" date="2015-01" db="EMBL/GenBank/DDBJ databases">
        <title>Evolution of Trichinella species and genotypes.</title>
        <authorList>
            <person name="Korhonen P.K."/>
            <person name="Edoardo P."/>
            <person name="Giuseppe L.R."/>
            <person name="Gasser R.B."/>
        </authorList>
    </citation>
    <scope>NUCLEOTIDE SEQUENCE [LARGE SCALE GENOMIC DNA]</scope>
    <source>
        <strain evidence="1">ISS470</strain>
    </source>
</reference>